<dbReference type="EMBL" id="JANFYT010000013">
    <property type="protein sequence ID" value="MCQ4814225.1"/>
    <property type="molecule type" value="Genomic_DNA"/>
</dbReference>
<reference evidence="1 2" key="1">
    <citation type="submission" date="2022-06" db="EMBL/GenBank/DDBJ databases">
        <title>Isolation of gut microbiota from human fecal samples.</title>
        <authorList>
            <person name="Pamer E.G."/>
            <person name="Barat B."/>
            <person name="Waligurski E."/>
            <person name="Medina S."/>
            <person name="Paddock L."/>
            <person name="Mostad J."/>
        </authorList>
    </citation>
    <scope>NUCLEOTIDE SEQUENCE [LARGE SCALE GENOMIC DNA]</scope>
    <source>
        <strain evidence="1 2">DFI.9.90</strain>
    </source>
</reference>
<dbReference type="Proteomes" id="UP001205919">
    <property type="component" value="Unassembled WGS sequence"/>
</dbReference>
<evidence type="ECO:0000313" key="1">
    <source>
        <dbReference type="EMBL" id="MCQ4814225.1"/>
    </source>
</evidence>
<dbReference type="AlphaFoldDB" id="A0AAW5K4Z1"/>
<comment type="caution">
    <text evidence="1">The sequence shown here is derived from an EMBL/GenBank/DDBJ whole genome shotgun (WGS) entry which is preliminary data.</text>
</comment>
<dbReference type="RefSeq" id="WP_008709927.1">
    <property type="nucleotide sequence ID" value="NZ_DBFBHA010000029.1"/>
</dbReference>
<sequence>MSCNKCMYIKPGLGPVPKYIHECNRLHELKRVLATFLVGGEEIKIEWVEEYNELLKKMEEIEVLEAHEKKPEASLPGLLLLASAVVGQEEEIAVLEKTVKEQDSLLKHQAVELDDASQDLSALREIYRWRKQSEEHAPANERVLIYDAYRKHFTVDVCTYLDTVNYVFWRPLDLPEEE</sequence>
<name>A0AAW5K4Z1_9BACT</name>
<gene>
    <name evidence="1" type="ORF">NE630_07250</name>
</gene>
<evidence type="ECO:0000313" key="2">
    <source>
        <dbReference type="Proteomes" id="UP001205919"/>
    </source>
</evidence>
<protein>
    <submittedName>
        <fullName evidence="1">Uncharacterized protein</fullName>
    </submittedName>
</protein>
<proteinExistence type="predicted"/>
<accession>A0AAW5K4Z1</accession>
<organism evidence="1 2">
    <name type="scientific">Cloacibacillus evryensis</name>
    <dbReference type="NCBI Taxonomy" id="508460"/>
    <lineage>
        <taxon>Bacteria</taxon>
        <taxon>Thermotogati</taxon>
        <taxon>Synergistota</taxon>
        <taxon>Synergistia</taxon>
        <taxon>Synergistales</taxon>
        <taxon>Synergistaceae</taxon>
        <taxon>Cloacibacillus</taxon>
    </lineage>
</organism>
<keyword evidence="2" id="KW-1185">Reference proteome</keyword>